<evidence type="ECO:0000313" key="3">
    <source>
        <dbReference type="Proteomes" id="UP000215914"/>
    </source>
</evidence>
<organism evidence="2 3">
    <name type="scientific">Helianthus annuus</name>
    <name type="common">Common sunflower</name>
    <dbReference type="NCBI Taxonomy" id="4232"/>
    <lineage>
        <taxon>Eukaryota</taxon>
        <taxon>Viridiplantae</taxon>
        <taxon>Streptophyta</taxon>
        <taxon>Embryophyta</taxon>
        <taxon>Tracheophyta</taxon>
        <taxon>Spermatophyta</taxon>
        <taxon>Magnoliopsida</taxon>
        <taxon>eudicotyledons</taxon>
        <taxon>Gunneridae</taxon>
        <taxon>Pentapetalae</taxon>
        <taxon>asterids</taxon>
        <taxon>campanulids</taxon>
        <taxon>Asterales</taxon>
        <taxon>Asteraceae</taxon>
        <taxon>Asteroideae</taxon>
        <taxon>Heliantheae alliance</taxon>
        <taxon>Heliantheae</taxon>
        <taxon>Helianthus</taxon>
    </lineage>
</organism>
<dbReference type="EMBL" id="MNCJ02000324">
    <property type="protein sequence ID" value="KAF5792498.1"/>
    <property type="molecule type" value="Genomic_DNA"/>
</dbReference>
<keyword evidence="3" id="KW-1185">Reference proteome</keyword>
<sequence>MDSVVLAVGDSGTEDLGEMDGGGGGGGGDGVWVGLGGDRACVSGLSGGERGGVPGSAVRMVCLAG</sequence>
<feature type="compositionally biased region" description="Gly residues" evidence="1">
    <location>
        <begin position="19"/>
        <end position="28"/>
    </location>
</feature>
<dbReference type="Gramene" id="mRNA:HanXRQr2_Chr09g0406691">
    <property type="protein sequence ID" value="CDS:HanXRQr2_Chr09g0406691.1"/>
    <property type="gene ID" value="HanXRQr2_Chr09g0406691"/>
</dbReference>
<dbReference type="AlphaFoldDB" id="A0A9K3I8M8"/>
<name>A0A9K3I8M8_HELAN</name>
<accession>A0A9K3I8M8</accession>
<protein>
    <submittedName>
        <fullName evidence="2">Uncharacterized protein</fullName>
    </submittedName>
</protein>
<dbReference type="Proteomes" id="UP000215914">
    <property type="component" value="Unassembled WGS sequence"/>
</dbReference>
<gene>
    <name evidence="2" type="ORF">HanXRQr2_Chr09g0406691</name>
</gene>
<evidence type="ECO:0000313" key="2">
    <source>
        <dbReference type="EMBL" id="KAF5792498.1"/>
    </source>
</evidence>
<feature type="region of interest" description="Disordered" evidence="1">
    <location>
        <begin position="1"/>
        <end position="28"/>
    </location>
</feature>
<proteinExistence type="predicted"/>
<reference evidence="2" key="1">
    <citation type="journal article" date="2017" name="Nature">
        <title>The sunflower genome provides insights into oil metabolism, flowering and Asterid evolution.</title>
        <authorList>
            <person name="Badouin H."/>
            <person name="Gouzy J."/>
            <person name="Grassa C.J."/>
            <person name="Murat F."/>
            <person name="Staton S.E."/>
            <person name="Cottret L."/>
            <person name="Lelandais-Briere C."/>
            <person name="Owens G.L."/>
            <person name="Carrere S."/>
            <person name="Mayjonade B."/>
            <person name="Legrand L."/>
            <person name="Gill N."/>
            <person name="Kane N.C."/>
            <person name="Bowers J.E."/>
            <person name="Hubner S."/>
            <person name="Bellec A."/>
            <person name="Berard A."/>
            <person name="Berges H."/>
            <person name="Blanchet N."/>
            <person name="Boniface M.C."/>
            <person name="Brunel D."/>
            <person name="Catrice O."/>
            <person name="Chaidir N."/>
            <person name="Claudel C."/>
            <person name="Donnadieu C."/>
            <person name="Faraut T."/>
            <person name="Fievet G."/>
            <person name="Helmstetter N."/>
            <person name="King M."/>
            <person name="Knapp S.J."/>
            <person name="Lai Z."/>
            <person name="Le Paslier M.C."/>
            <person name="Lippi Y."/>
            <person name="Lorenzon L."/>
            <person name="Mandel J.R."/>
            <person name="Marage G."/>
            <person name="Marchand G."/>
            <person name="Marquand E."/>
            <person name="Bret-Mestries E."/>
            <person name="Morien E."/>
            <person name="Nambeesan S."/>
            <person name="Nguyen T."/>
            <person name="Pegot-Espagnet P."/>
            <person name="Pouilly N."/>
            <person name="Raftis F."/>
            <person name="Sallet E."/>
            <person name="Schiex T."/>
            <person name="Thomas J."/>
            <person name="Vandecasteele C."/>
            <person name="Vares D."/>
            <person name="Vear F."/>
            <person name="Vautrin S."/>
            <person name="Crespi M."/>
            <person name="Mangin B."/>
            <person name="Burke J.M."/>
            <person name="Salse J."/>
            <person name="Munos S."/>
            <person name="Vincourt P."/>
            <person name="Rieseberg L.H."/>
            <person name="Langlade N.B."/>
        </authorList>
    </citation>
    <scope>NUCLEOTIDE SEQUENCE</scope>
    <source>
        <tissue evidence="2">Leaves</tissue>
    </source>
</reference>
<evidence type="ECO:0000256" key="1">
    <source>
        <dbReference type="SAM" id="MobiDB-lite"/>
    </source>
</evidence>
<reference evidence="2" key="2">
    <citation type="submission" date="2020-06" db="EMBL/GenBank/DDBJ databases">
        <title>Helianthus annuus Genome sequencing and assembly Release 2.</title>
        <authorList>
            <person name="Gouzy J."/>
            <person name="Langlade N."/>
            <person name="Munos S."/>
        </authorList>
    </citation>
    <scope>NUCLEOTIDE SEQUENCE</scope>
    <source>
        <tissue evidence="2">Leaves</tissue>
    </source>
</reference>
<comment type="caution">
    <text evidence="2">The sequence shown here is derived from an EMBL/GenBank/DDBJ whole genome shotgun (WGS) entry which is preliminary data.</text>
</comment>